<dbReference type="NCBIfam" id="TIGR02937">
    <property type="entry name" value="sigma70-ECF"/>
    <property type="match status" value="1"/>
</dbReference>
<dbReference type="SUPFAM" id="SSF88659">
    <property type="entry name" value="Sigma3 and sigma4 domains of RNA polymerase sigma factors"/>
    <property type="match status" value="1"/>
</dbReference>
<dbReference type="InterPro" id="IPR013325">
    <property type="entry name" value="RNA_pol_sigma_r2"/>
</dbReference>
<dbReference type="Gene3D" id="1.10.10.10">
    <property type="entry name" value="Winged helix-like DNA-binding domain superfamily/Winged helix DNA-binding domain"/>
    <property type="match status" value="1"/>
</dbReference>
<evidence type="ECO:0000256" key="3">
    <source>
        <dbReference type="ARBA" id="ARBA00023082"/>
    </source>
</evidence>
<keyword evidence="5" id="KW-0472">Membrane</keyword>
<dbReference type="GO" id="GO:0003677">
    <property type="term" value="F:DNA binding"/>
    <property type="evidence" value="ECO:0007669"/>
    <property type="project" value="InterPro"/>
</dbReference>
<keyword evidence="3" id="KW-0731">Sigma factor</keyword>
<feature type="transmembrane region" description="Helical" evidence="5">
    <location>
        <begin position="32"/>
        <end position="51"/>
    </location>
</feature>
<keyword evidence="4" id="KW-0804">Transcription</keyword>
<dbReference type="EMBL" id="VUNG01000045">
    <property type="protein sequence ID" value="MST85645.1"/>
    <property type="molecule type" value="Genomic_DNA"/>
</dbReference>
<comment type="caution">
    <text evidence="8">The sequence shown here is derived from an EMBL/GenBank/DDBJ whole genome shotgun (WGS) entry which is preliminary data.</text>
</comment>
<dbReference type="PANTHER" id="PTHR43133:SF46">
    <property type="entry name" value="RNA POLYMERASE SIGMA-70 FACTOR ECF SUBFAMILY"/>
    <property type="match status" value="1"/>
</dbReference>
<feature type="domain" description="RNA polymerase sigma-70 region 2" evidence="6">
    <location>
        <begin position="101"/>
        <end position="166"/>
    </location>
</feature>
<dbReference type="SUPFAM" id="SSF88946">
    <property type="entry name" value="Sigma2 domain of RNA polymerase sigma factors"/>
    <property type="match status" value="1"/>
</dbReference>
<protein>
    <submittedName>
        <fullName evidence="8">Sigma-70 family RNA polymerase sigma factor</fullName>
    </submittedName>
</protein>
<keyword evidence="2" id="KW-0805">Transcription regulation</keyword>
<sequence>MTVDTAGKEFAVLKGSCSSFSHAASIMTNNKAIKSFFIIELFLVFFVFYSLRLKKSIITYSLFFFNIYFFVPLYSDPVSDFEKDQSIEETRMSISDKIEDLFKDNYDALCVFSMHYVGDIYTAEDVVMDSFLKLSEKIKDGEEIIAKKHYLYQIVRNESIDVARHKSVKTEIDDSDIHAEDIDDWSERSEREAKLWKAIDSLPQIRREVLLMSKRDGMKNVEIASSLNISVRTVESHLYKAYRSLREKAHEIYVMIFF</sequence>
<dbReference type="CDD" id="cd06171">
    <property type="entry name" value="Sigma70_r4"/>
    <property type="match status" value="1"/>
</dbReference>
<evidence type="ECO:0000313" key="8">
    <source>
        <dbReference type="EMBL" id="MST85645.1"/>
    </source>
</evidence>
<proteinExistence type="inferred from homology"/>
<gene>
    <name evidence="8" type="ORF">FYJ73_13400</name>
</gene>
<keyword evidence="5" id="KW-1133">Transmembrane helix</keyword>
<dbReference type="Proteomes" id="UP000438914">
    <property type="component" value="Unassembled WGS sequence"/>
</dbReference>
<dbReference type="Gene3D" id="1.10.1740.10">
    <property type="match status" value="1"/>
</dbReference>
<dbReference type="InterPro" id="IPR007627">
    <property type="entry name" value="RNA_pol_sigma70_r2"/>
</dbReference>
<dbReference type="InterPro" id="IPR014284">
    <property type="entry name" value="RNA_pol_sigma-70_dom"/>
</dbReference>
<keyword evidence="5" id="KW-0812">Transmembrane</keyword>
<feature type="transmembrane region" description="Helical" evidence="5">
    <location>
        <begin position="57"/>
        <end position="75"/>
    </location>
</feature>
<dbReference type="PRINTS" id="PR00038">
    <property type="entry name" value="HTHLUXR"/>
</dbReference>
<evidence type="ECO:0000313" key="9">
    <source>
        <dbReference type="Proteomes" id="UP000438914"/>
    </source>
</evidence>
<dbReference type="InterPro" id="IPR036388">
    <property type="entry name" value="WH-like_DNA-bd_sf"/>
</dbReference>
<dbReference type="Pfam" id="PF08281">
    <property type="entry name" value="Sigma70_r4_2"/>
    <property type="match status" value="1"/>
</dbReference>
<dbReference type="AlphaFoldDB" id="A0A7K0KJI8"/>
<evidence type="ECO:0000256" key="4">
    <source>
        <dbReference type="ARBA" id="ARBA00023163"/>
    </source>
</evidence>
<dbReference type="GO" id="GO:0016987">
    <property type="term" value="F:sigma factor activity"/>
    <property type="evidence" value="ECO:0007669"/>
    <property type="project" value="UniProtKB-KW"/>
</dbReference>
<dbReference type="InterPro" id="IPR039425">
    <property type="entry name" value="RNA_pol_sigma-70-like"/>
</dbReference>
<dbReference type="InterPro" id="IPR013324">
    <property type="entry name" value="RNA_pol_sigma_r3/r4-like"/>
</dbReference>
<evidence type="ECO:0000259" key="6">
    <source>
        <dbReference type="Pfam" id="PF04542"/>
    </source>
</evidence>
<dbReference type="InterPro" id="IPR000792">
    <property type="entry name" value="Tscrpt_reg_LuxR_C"/>
</dbReference>
<evidence type="ECO:0000256" key="5">
    <source>
        <dbReference type="SAM" id="Phobius"/>
    </source>
</evidence>
<dbReference type="InterPro" id="IPR013249">
    <property type="entry name" value="RNA_pol_sigma70_r4_t2"/>
</dbReference>
<evidence type="ECO:0000259" key="7">
    <source>
        <dbReference type="Pfam" id="PF08281"/>
    </source>
</evidence>
<reference evidence="8 9" key="1">
    <citation type="submission" date="2019-08" db="EMBL/GenBank/DDBJ databases">
        <title>In-depth cultivation of the pig gut microbiome towards novel bacterial diversity and tailored functional studies.</title>
        <authorList>
            <person name="Wylensek D."/>
            <person name="Hitch T.C.A."/>
            <person name="Clavel T."/>
        </authorList>
    </citation>
    <scope>NUCLEOTIDE SEQUENCE [LARGE SCALE GENOMIC DNA]</scope>
    <source>
        <strain evidence="8 9">LKV-178-WT-2A</strain>
    </source>
</reference>
<organism evidence="8 9">
    <name type="scientific">Hallella mizrahii</name>
    <dbReference type="NCBI Taxonomy" id="2606637"/>
    <lineage>
        <taxon>Bacteria</taxon>
        <taxon>Pseudomonadati</taxon>
        <taxon>Bacteroidota</taxon>
        <taxon>Bacteroidia</taxon>
        <taxon>Bacteroidales</taxon>
        <taxon>Prevotellaceae</taxon>
        <taxon>Hallella</taxon>
    </lineage>
</organism>
<feature type="domain" description="RNA polymerase sigma factor 70 region 4 type 2" evidence="7">
    <location>
        <begin position="194"/>
        <end position="245"/>
    </location>
</feature>
<accession>A0A7K0KJI8</accession>
<evidence type="ECO:0000256" key="1">
    <source>
        <dbReference type="ARBA" id="ARBA00010641"/>
    </source>
</evidence>
<dbReference type="Pfam" id="PF04542">
    <property type="entry name" value="Sigma70_r2"/>
    <property type="match status" value="1"/>
</dbReference>
<evidence type="ECO:0000256" key="2">
    <source>
        <dbReference type="ARBA" id="ARBA00023015"/>
    </source>
</evidence>
<dbReference type="PANTHER" id="PTHR43133">
    <property type="entry name" value="RNA POLYMERASE ECF-TYPE SIGMA FACTO"/>
    <property type="match status" value="1"/>
</dbReference>
<keyword evidence="9" id="KW-1185">Reference proteome</keyword>
<name>A0A7K0KJI8_9BACT</name>
<dbReference type="GO" id="GO:0006352">
    <property type="term" value="P:DNA-templated transcription initiation"/>
    <property type="evidence" value="ECO:0007669"/>
    <property type="project" value="InterPro"/>
</dbReference>
<comment type="similarity">
    <text evidence="1">Belongs to the sigma-70 factor family. ECF subfamily.</text>
</comment>